<accession>N0B083</accession>
<feature type="transmembrane region" description="Helical" evidence="10">
    <location>
        <begin position="582"/>
        <end position="601"/>
    </location>
</feature>
<dbReference type="GO" id="GO:0016463">
    <property type="term" value="F:P-type zinc transporter activity"/>
    <property type="evidence" value="ECO:0007669"/>
    <property type="project" value="UniProtKB-EC"/>
</dbReference>
<evidence type="ECO:0000313" key="15">
    <source>
        <dbReference type="Proteomes" id="UP000005952"/>
    </source>
</evidence>
<dbReference type="NCBIfam" id="TIGR01494">
    <property type="entry name" value="ATPase_P-type"/>
    <property type="match status" value="1"/>
</dbReference>
<dbReference type="InterPro" id="IPR059000">
    <property type="entry name" value="ATPase_P-type_domA"/>
</dbReference>
<dbReference type="InterPro" id="IPR044492">
    <property type="entry name" value="P_typ_ATPase_HD_dom"/>
</dbReference>
<keyword evidence="6 10" id="KW-1133">Transmembrane helix</keyword>
<evidence type="ECO:0000256" key="2">
    <source>
        <dbReference type="ARBA" id="ARBA00006024"/>
    </source>
</evidence>
<dbReference type="eggNOG" id="COG2217">
    <property type="taxonomic scope" value="Bacteria"/>
</dbReference>
<evidence type="ECO:0000256" key="4">
    <source>
        <dbReference type="ARBA" id="ARBA00022723"/>
    </source>
</evidence>
<dbReference type="InterPro" id="IPR001757">
    <property type="entry name" value="P_typ_ATPase"/>
</dbReference>
<evidence type="ECO:0000256" key="7">
    <source>
        <dbReference type="ARBA" id="ARBA00023136"/>
    </source>
</evidence>
<keyword evidence="4 10" id="KW-0479">Metal-binding</keyword>
<evidence type="ECO:0000256" key="3">
    <source>
        <dbReference type="ARBA" id="ARBA00022692"/>
    </source>
</evidence>
<feature type="domain" description="Hemerythrin-like" evidence="13">
    <location>
        <begin position="640"/>
        <end position="772"/>
    </location>
</feature>
<dbReference type="Gene3D" id="2.70.150.10">
    <property type="entry name" value="Calcium-transporting ATPase, cytoplasmic transduction domain A"/>
    <property type="match status" value="1"/>
</dbReference>
<comment type="catalytic activity">
    <reaction evidence="9">
        <text>Zn(2+)(in) + ATP + H2O = Zn(2+)(out) + ADP + phosphate + H(+)</text>
        <dbReference type="Rhea" id="RHEA:20621"/>
        <dbReference type="ChEBI" id="CHEBI:15377"/>
        <dbReference type="ChEBI" id="CHEBI:15378"/>
        <dbReference type="ChEBI" id="CHEBI:29105"/>
        <dbReference type="ChEBI" id="CHEBI:30616"/>
        <dbReference type="ChEBI" id="CHEBI:43474"/>
        <dbReference type="ChEBI" id="CHEBI:456216"/>
        <dbReference type="EC" id="7.2.2.12"/>
    </reaction>
</comment>
<evidence type="ECO:0000313" key="14">
    <source>
        <dbReference type="EMBL" id="AGK56859.1"/>
    </source>
</evidence>
<dbReference type="Proteomes" id="UP000005952">
    <property type="component" value="Chromosome"/>
</dbReference>
<keyword evidence="11" id="KW-0175">Coiled coil</keyword>
<dbReference type="Pfam" id="PF00122">
    <property type="entry name" value="E1-E2_ATPase"/>
    <property type="match status" value="1"/>
</dbReference>
<dbReference type="GO" id="GO:0005886">
    <property type="term" value="C:plasma membrane"/>
    <property type="evidence" value="ECO:0007669"/>
    <property type="project" value="UniProtKB-SubCell"/>
</dbReference>
<evidence type="ECO:0000256" key="10">
    <source>
        <dbReference type="RuleBase" id="RU362081"/>
    </source>
</evidence>
<evidence type="ECO:0000256" key="8">
    <source>
        <dbReference type="ARBA" id="ARBA00039097"/>
    </source>
</evidence>
<dbReference type="EC" id="7.2.2.12" evidence="8"/>
<feature type="domain" description="P-type ATPase A" evidence="12">
    <location>
        <begin position="132"/>
        <end position="230"/>
    </location>
</feature>
<keyword evidence="15" id="KW-1185">Reference proteome</keyword>
<dbReference type="SFLD" id="SFLDF00027">
    <property type="entry name" value="p-type_atpase"/>
    <property type="match status" value="1"/>
</dbReference>
<dbReference type="PROSITE" id="PS00154">
    <property type="entry name" value="ATPASE_E1_E2"/>
    <property type="match status" value="1"/>
</dbReference>
<dbReference type="GO" id="GO:0046872">
    <property type="term" value="F:metal ion binding"/>
    <property type="evidence" value="ECO:0007669"/>
    <property type="project" value="UniProtKB-KW"/>
</dbReference>
<dbReference type="InterPro" id="IPR036412">
    <property type="entry name" value="HAD-like_sf"/>
</dbReference>
<dbReference type="Gene3D" id="3.40.50.1000">
    <property type="entry name" value="HAD superfamily/HAD-like"/>
    <property type="match status" value="1"/>
</dbReference>
<dbReference type="Pfam" id="PF01814">
    <property type="entry name" value="Hemerythrin"/>
    <property type="match status" value="1"/>
</dbReference>
<evidence type="ECO:0000256" key="6">
    <source>
        <dbReference type="ARBA" id="ARBA00022989"/>
    </source>
</evidence>
<feature type="transmembrane region" description="Helical" evidence="10">
    <location>
        <begin position="247"/>
        <end position="266"/>
    </location>
</feature>
<dbReference type="Gene3D" id="3.40.1110.10">
    <property type="entry name" value="Calcium-transporting ATPase, cytoplasmic domain N"/>
    <property type="match status" value="1"/>
</dbReference>
<organism evidence="14 15">
    <name type="scientific">Hyphomicrobium denitrificans 1NES1</name>
    <dbReference type="NCBI Taxonomy" id="670307"/>
    <lineage>
        <taxon>Bacteria</taxon>
        <taxon>Pseudomonadati</taxon>
        <taxon>Pseudomonadota</taxon>
        <taxon>Alphaproteobacteria</taxon>
        <taxon>Hyphomicrobiales</taxon>
        <taxon>Hyphomicrobiaceae</taxon>
        <taxon>Hyphomicrobium</taxon>
    </lineage>
</organism>
<gene>
    <name evidence="14" type="ORF">HYPDE_25883</name>
</gene>
<dbReference type="KEGG" id="hdt:HYPDE_25883"/>
<dbReference type="EMBL" id="CP005587">
    <property type="protein sequence ID" value="AGK56859.1"/>
    <property type="molecule type" value="Genomic_DNA"/>
</dbReference>
<dbReference type="InterPro" id="IPR018303">
    <property type="entry name" value="ATPase_P-typ_P_site"/>
</dbReference>
<keyword evidence="3 10" id="KW-0812">Transmembrane</keyword>
<keyword evidence="10" id="KW-0067">ATP-binding</keyword>
<dbReference type="PRINTS" id="PR00119">
    <property type="entry name" value="CATATPASE"/>
</dbReference>
<dbReference type="SUPFAM" id="SSF81653">
    <property type="entry name" value="Calcium ATPase, transduction domain A"/>
    <property type="match status" value="1"/>
</dbReference>
<feature type="coiled-coil region" evidence="11">
    <location>
        <begin position="641"/>
        <end position="668"/>
    </location>
</feature>
<dbReference type="InterPro" id="IPR008250">
    <property type="entry name" value="ATPase_P-typ_transduc_dom_A_sf"/>
</dbReference>
<dbReference type="GO" id="GO:0005524">
    <property type="term" value="F:ATP binding"/>
    <property type="evidence" value="ECO:0007669"/>
    <property type="project" value="UniProtKB-UniRule"/>
</dbReference>
<dbReference type="InterPro" id="IPR023214">
    <property type="entry name" value="HAD_sf"/>
</dbReference>
<keyword evidence="5" id="KW-1278">Translocase</keyword>
<evidence type="ECO:0000259" key="12">
    <source>
        <dbReference type="Pfam" id="PF00122"/>
    </source>
</evidence>
<dbReference type="SUPFAM" id="SSF81665">
    <property type="entry name" value="Calcium ATPase, transmembrane domain M"/>
    <property type="match status" value="1"/>
</dbReference>
<dbReference type="SUPFAM" id="SSF56784">
    <property type="entry name" value="HAD-like"/>
    <property type="match status" value="1"/>
</dbReference>
<dbReference type="PRINTS" id="PR00120">
    <property type="entry name" value="HATPASE"/>
</dbReference>
<dbReference type="InterPro" id="IPR012312">
    <property type="entry name" value="Hemerythrin-like"/>
</dbReference>
<dbReference type="PANTHER" id="PTHR48085">
    <property type="entry name" value="CADMIUM/ZINC-TRANSPORTING ATPASE HMA2-RELATED"/>
    <property type="match status" value="1"/>
</dbReference>
<dbReference type="InterPro" id="IPR027256">
    <property type="entry name" value="P-typ_ATPase_IB"/>
</dbReference>
<evidence type="ECO:0000256" key="1">
    <source>
        <dbReference type="ARBA" id="ARBA00004370"/>
    </source>
</evidence>
<dbReference type="HOGENOM" id="CLU_001771_6_3_5"/>
<proteinExistence type="inferred from homology"/>
<dbReference type="InterPro" id="IPR023299">
    <property type="entry name" value="ATPase_P-typ_cyto_dom_N"/>
</dbReference>
<sequence length="777" mass="82626">MLFLTDTESCEDLMPSWLSDSLIRRILFGIALSGIALGGLAWLFGRPFWAQSIWAFATFPVIAGLAVSIVRDLAVGRFGVDAIALLSMSGALLLGENLAGIVVAIMYAGGNLLEDYAVGRAERDLKTLIDRAPRIAHRYSGRQVQDVAVDEITVGDRLLVRAGEVLPVDGILASEFGAIDEAAVTGEPLPVVRQRNAPLRSGSVNAGETFDMTATTVAGESTYAGIVRMVTAAQTAKAPFIRVADRFALALVPTTLILAGGAWLFSGDAVRALAVLVASTPCPLILAAPVAFVAGVSRAARDGILIKGSSALESLARTHTVMFDKTGTLTVGGARLVAIETAPHFSSDDILHFAGSLEQASHNVVAGAIVTAARARGIALVGPENVREAMGSGIEGRVAGKLVKAGSDKFVFGHAKLQPWAVRVLRRASWRSALSVFVSVDEQPIGALLLADELRRETPRAIQALRMSGIKRIVMVTGDRADAAETIGAALDIDAVLADRVPSDKVEAVAVERRLHPTIMVGDGINDAPALAAADVGVAMGARGASASSEAADVVILVDRLDRVADAVTIARRAYGIALQSIFIGLGLSGIAMVAAAFGLLSPVAGAVSQELIDVAVILNALRALSRDRRMGKSALPRSAIRELEQDHEVLNEALNRLREIADNLDDVPKDIATSLVSEAHQIVTKRVVEHEREDEMVVYPRLNRSLGSNPALAAMSRAHREILHLSRLLSRLTDDMTVENVDRYFIRDAQRIIESIEALVRMHNAQEEDIYEHASI</sequence>
<dbReference type="PANTHER" id="PTHR48085:SF5">
    <property type="entry name" value="CADMIUM_ZINC-TRANSPORTING ATPASE HMA4-RELATED"/>
    <property type="match status" value="1"/>
</dbReference>
<dbReference type="STRING" id="670307.HYPDE_25883"/>
<evidence type="ECO:0000256" key="11">
    <source>
        <dbReference type="SAM" id="Coils"/>
    </source>
</evidence>
<evidence type="ECO:0000256" key="5">
    <source>
        <dbReference type="ARBA" id="ARBA00022967"/>
    </source>
</evidence>
<comment type="similarity">
    <text evidence="2 10">Belongs to the cation transport ATPase (P-type) (TC 3.A.3) family. Type IB subfamily.</text>
</comment>
<name>N0B083_9HYPH</name>
<feature type="transmembrane region" description="Helical" evidence="10">
    <location>
        <begin position="52"/>
        <end position="70"/>
    </location>
</feature>
<dbReference type="Pfam" id="PF00702">
    <property type="entry name" value="Hydrolase"/>
    <property type="match status" value="1"/>
</dbReference>
<dbReference type="SFLD" id="SFLDS00003">
    <property type="entry name" value="Haloacid_Dehalogenase"/>
    <property type="match status" value="1"/>
</dbReference>
<keyword evidence="10" id="KW-1003">Cell membrane</keyword>
<dbReference type="GO" id="GO:0015086">
    <property type="term" value="F:cadmium ion transmembrane transporter activity"/>
    <property type="evidence" value="ECO:0007669"/>
    <property type="project" value="TreeGrafter"/>
</dbReference>
<dbReference type="InterPro" id="IPR051014">
    <property type="entry name" value="Cation_Transport_ATPase_IB"/>
</dbReference>
<dbReference type="InterPro" id="IPR023298">
    <property type="entry name" value="ATPase_P-typ_TM_dom_sf"/>
</dbReference>
<protein>
    <recommendedName>
        <fullName evidence="8">P-type Zn(2+) transporter</fullName>
        <ecNumber evidence="8">7.2.2.12</ecNumber>
    </recommendedName>
</protein>
<dbReference type="Gene3D" id="1.20.120.520">
    <property type="entry name" value="nmb1532 protein domain like"/>
    <property type="match status" value="1"/>
</dbReference>
<evidence type="ECO:0000259" key="13">
    <source>
        <dbReference type="Pfam" id="PF01814"/>
    </source>
</evidence>
<evidence type="ECO:0000256" key="9">
    <source>
        <dbReference type="ARBA" id="ARBA00047308"/>
    </source>
</evidence>
<keyword evidence="10" id="KW-0547">Nucleotide-binding</keyword>
<dbReference type="NCBIfam" id="TIGR01525">
    <property type="entry name" value="ATPase-IB_hvy"/>
    <property type="match status" value="1"/>
</dbReference>
<reference evidence="14 15" key="1">
    <citation type="journal article" date="2013" name="Genome Announc.">
        <title>Genome sequences for three denitrifying bacterial strains isolated from a uranium- and nitrate-contaminated subsurface environment.</title>
        <authorList>
            <person name="Venkatramanan R."/>
            <person name="Prakash O."/>
            <person name="Woyke T."/>
            <person name="Chain P."/>
            <person name="Goodwin L.A."/>
            <person name="Watson D."/>
            <person name="Brooks S."/>
            <person name="Kostka J.E."/>
            <person name="Green S.J."/>
        </authorList>
    </citation>
    <scope>NUCLEOTIDE SEQUENCE [LARGE SCALE GENOMIC DNA]</scope>
    <source>
        <strain evidence="14 15">1NES1</strain>
    </source>
</reference>
<comment type="subcellular location">
    <subcellularLocation>
        <location evidence="10">Cell membrane</location>
    </subcellularLocation>
    <subcellularLocation>
        <location evidence="1">Membrane</location>
    </subcellularLocation>
</comment>
<keyword evidence="7 10" id="KW-0472">Membrane</keyword>
<feature type="transmembrane region" description="Helical" evidence="10">
    <location>
        <begin position="22"/>
        <end position="45"/>
    </location>
</feature>
<feature type="transmembrane region" description="Helical" evidence="10">
    <location>
        <begin position="82"/>
        <end position="107"/>
    </location>
</feature>
<feature type="transmembrane region" description="Helical" evidence="10">
    <location>
        <begin position="272"/>
        <end position="296"/>
    </location>
</feature>
<dbReference type="AlphaFoldDB" id="N0B083"/>
<dbReference type="SFLD" id="SFLDG00002">
    <property type="entry name" value="C1.7:_P-type_atpase_like"/>
    <property type="match status" value="1"/>
</dbReference>
<dbReference type="GO" id="GO:0016887">
    <property type="term" value="F:ATP hydrolysis activity"/>
    <property type="evidence" value="ECO:0007669"/>
    <property type="project" value="InterPro"/>
</dbReference>